<evidence type="ECO:0000256" key="4">
    <source>
        <dbReference type="PIRNR" id="PIRNR006181"/>
    </source>
</evidence>
<dbReference type="NCBIfam" id="TIGR00011">
    <property type="entry name" value="YbaK_EbsC"/>
    <property type="match status" value="1"/>
</dbReference>
<evidence type="ECO:0000256" key="1">
    <source>
        <dbReference type="ARBA" id="ARBA00009798"/>
    </source>
</evidence>
<evidence type="ECO:0000313" key="7">
    <source>
        <dbReference type="Proteomes" id="UP000015779"/>
    </source>
</evidence>
<protein>
    <recommendedName>
        <fullName evidence="4">Cys-tRNA(Pro)/Cys-tRNA(Cys) deacylase</fullName>
        <ecNumber evidence="4">4.2.-.-</ecNumber>
    </recommendedName>
</protein>
<evidence type="ECO:0000259" key="5">
    <source>
        <dbReference type="Pfam" id="PF04073"/>
    </source>
</evidence>
<dbReference type="EMBL" id="ATJN01000004">
    <property type="protein sequence ID" value="EPI53434.1"/>
    <property type="molecule type" value="Genomic_DNA"/>
</dbReference>
<comment type="caution">
    <text evidence="6">The sequence shown here is derived from an EMBL/GenBank/DDBJ whole genome shotgun (WGS) entry which is preliminary data.</text>
</comment>
<dbReference type="GO" id="GO:0006412">
    <property type="term" value="P:translation"/>
    <property type="evidence" value="ECO:0007669"/>
    <property type="project" value="UniProtKB-KW"/>
</dbReference>
<dbReference type="AlphaFoldDB" id="T2PMC1"/>
<keyword evidence="2 4" id="KW-0648">Protein biosynthesis</keyword>
<dbReference type="Gene3D" id="3.90.960.10">
    <property type="entry name" value="YbaK/aminoacyl-tRNA synthetase-associated domain"/>
    <property type="match status" value="1"/>
</dbReference>
<dbReference type="Pfam" id="PF04073">
    <property type="entry name" value="tRNA_edit"/>
    <property type="match status" value="1"/>
</dbReference>
<dbReference type="Proteomes" id="UP000015779">
    <property type="component" value="Unassembled WGS sequence"/>
</dbReference>
<dbReference type="InterPro" id="IPR007214">
    <property type="entry name" value="YbaK/aa-tRNA-synth-assoc-dom"/>
</dbReference>
<gene>
    <name evidence="6" type="ORF">HMPREF1577_00141</name>
</gene>
<dbReference type="InterPro" id="IPR036754">
    <property type="entry name" value="YbaK/aa-tRNA-synt-asso_dom_sf"/>
</dbReference>
<dbReference type="PIRSF" id="PIRSF006181">
    <property type="entry name" value="EbsC_YbaK"/>
    <property type="match status" value="1"/>
</dbReference>
<comment type="similarity">
    <text evidence="1 4">Belongs to the prolyl-tRNA editing family. YbaK/EbsC subfamily.</text>
</comment>
<dbReference type="PANTHER" id="PTHR30411">
    <property type="entry name" value="CYTOPLASMIC PROTEIN"/>
    <property type="match status" value="1"/>
</dbReference>
<dbReference type="GO" id="GO:0002161">
    <property type="term" value="F:aminoacyl-tRNA deacylase activity"/>
    <property type="evidence" value="ECO:0007669"/>
    <property type="project" value="InterPro"/>
</dbReference>
<dbReference type="InterPro" id="IPR004369">
    <property type="entry name" value="Prolyl-tRNA_editing_YbaK/EbsC"/>
</dbReference>
<sequence>MGVKMGKKHAATGKATPAIAQLENAGITFRVVDYEHDADHMDDGYGMEAAQKLGVNAEQVCKTLMVDTGEKRVVGIVPVNARLSMKAIASAVNAKKASMTSPDVAQRESGYVVGGISPFGQRTHHETVLDASVMHFDEILVSGGKRGLDVVLNPNDLVSLLNATVANILA</sequence>
<dbReference type="SUPFAM" id="SSF55826">
    <property type="entry name" value="YbaK/ProRS associated domain"/>
    <property type="match status" value="1"/>
</dbReference>
<name>T2PMC1_9BIFI</name>
<dbReference type="CDD" id="cd00002">
    <property type="entry name" value="YbaK_deacylase"/>
    <property type="match status" value="1"/>
</dbReference>
<accession>T2PMC1</accession>
<dbReference type="GO" id="GO:0016829">
    <property type="term" value="F:lyase activity"/>
    <property type="evidence" value="ECO:0007669"/>
    <property type="project" value="UniProtKB-KW"/>
</dbReference>
<reference evidence="6 7" key="1">
    <citation type="submission" date="2013-06" db="EMBL/GenBank/DDBJ databases">
        <authorList>
            <person name="Weinstock G."/>
            <person name="Sodergren E."/>
            <person name="Lobos E.A."/>
            <person name="Fulton L."/>
            <person name="Fulton R."/>
            <person name="Courtney L."/>
            <person name="Fronick C."/>
            <person name="O'Laughlin M."/>
            <person name="Godfrey J."/>
            <person name="Wilson R.M."/>
            <person name="Miner T."/>
            <person name="Farmer C."/>
            <person name="Delehaunty K."/>
            <person name="Cordes M."/>
            <person name="Minx P."/>
            <person name="Tomlinson C."/>
            <person name="Chen J."/>
            <person name="Wollam A."/>
            <person name="Pepin K.H."/>
            <person name="Bhonagiri V."/>
            <person name="Zhang X."/>
            <person name="Warren W."/>
            <person name="Mitreva M."/>
            <person name="Mardis E.R."/>
            <person name="Wilson R.K."/>
        </authorList>
    </citation>
    <scope>NUCLEOTIDE SEQUENCE [LARGE SCALE GENOMIC DNA]</scope>
    <source>
        <strain evidence="6 7">JCP8017A</strain>
    </source>
</reference>
<evidence type="ECO:0000256" key="3">
    <source>
        <dbReference type="ARBA" id="ARBA00023239"/>
    </source>
</evidence>
<organism evidence="6 7">
    <name type="scientific">Gardnerella pickettii JCP8017A</name>
    <dbReference type="NCBI Taxonomy" id="1261062"/>
    <lineage>
        <taxon>Bacteria</taxon>
        <taxon>Bacillati</taxon>
        <taxon>Actinomycetota</taxon>
        <taxon>Actinomycetes</taxon>
        <taxon>Bifidobacteriales</taxon>
        <taxon>Bifidobacteriaceae</taxon>
        <taxon>Gardnerella</taxon>
        <taxon>Gardnerella pickettii</taxon>
    </lineage>
</organism>
<dbReference type="HOGENOM" id="CLU_094875_1_1_11"/>
<dbReference type="PANTHER" id="PTHR30411:SF0">
    <property type="entry name" value="CYS-TRNA(PRO)_CYS-TRNA(CYS) DEACYLASE YBAK"/>
    <property type="match status" value="1"/>
</dbReference>
<keyword evidence="3 4" id="KW-0456">Lyase</keyword>
<feature type="domain" description="YbaK/aminoacyl-tRNA synthetase-associated" evidence="5">
    <location>
        <begin position="48"/>
        <end position="159"/>
    </location>
</feature>
<dbReference type="EC" id="4.2.-.-" evidence="4"/>
<proteinExistence type="inferred from homology"/>
<dbReference type="PATRIC" id="fig|1261062.4.peg.130"/>
<evidence type="ECO:0000256" key="2">
    <source>
        <dbReference type="ARBA" id="ARBA00022917"/>
    </source>
</evidence>
<evidence type="ECO:0000313" key="6">
    <source>
        <dbReference type="EMBL" id="EPI53434.1"/>
    </source>
</evidence>